<evidence type="ECO:0000313" key="2">
    <source>
        <dbReference type="Proteomes" id="UP000321490"/>
    </source>
</evidence>
<protein>
    <recommendedName>
        <fullName evidence="3">Camelysin-like metallo-endopeptidase</fullName>
    </recommendedName>
</protein>
<gene>
    <name evidence="1" type="ORF">JD78_03472</name>
</gene>
<accession>A0A562IVP6</accession>
<sequence>MTRVTLRRPSRRTTRRAVVVSTAGALVLAAALVWQAAYAGFAASTTPIAAGVTTGTVAVGNEIEGLGTVALPALRPGETYTECVAVTSTGSVPAQVRLYVKDRSATATALPSSLTFTWTAGTGGGVNDDCAAFTPTTSTVTSTLASFGTTYAQGVLPWDTTGGATAERRTYRVSFSLSANAPASVKGASATVTFAWEAQQR</sequence>
<dbReference type="AlphaFoldDB" id="A0A562IVP6"/>
<dbReference type="Proteomes" id="UP000321490">
    <property type="component" value="Unassembled WGS sequence"/>
</dbReference>
<comment type="caution">
    <text evidence="1">The sequence shown here is derived from an EMBL/GenBank/DDBJ whole genome shotgun (WGS) entry which is preliminary data.</text>
</comment>
<proteinExistence type="predicted"/>
<dbReference type="EMBL" id="VLKF01000001">
    <property type="protein sequence ID" value="TWH74926.1"/>
    <property type="molecule type" value="Genomic_DNA"/>
</dbReference>
<dbReference type="RefSeq" id="WP_153359433.1">
    <property type="nucleotide sequence ID" value="NZ_JABGDC010000067.1"/>
</dbReference>
<reference evidence="1 2" key="1">
    <citation type="submission" date="2019-07" db="EMBL/GenBank/DDBJ databases">
        <title>R&amp;d 2014.</title>
        <authorList>
            <person name="Klenk H.-P."/>
        </authorList>
    </citation>
    <scope>NUCLEOTIDE SEQUENCE [LARGE SCALE GENOMIC DNA]</scope>
    <source>
        <strain evidence="1 2">DSM 45764</strain>
    </source>
</reference>
<dbReference type="OrthoDB" id="3826640at2"/>
<evidence type="ECO:0008006" key="3">
    <source>
        <dbReference type="Google" id="ProtNLM"/>
    </source>
</evidence>
<keyword evidence="2" id="KW-1185">Reference proteome</keyword>
<name>A0A562IVP6_9ACTN</name>
<evidence type="ECO:0000313" key="1">
    <source>
        <dbReference type="EMBL" id="TWH74926.1"/>
    </source>
</evidence>
<organism evidence="1 2">
    <name type="scientific">Modestobacter roseus</name>
    <dbReference type="NCBI Taxonomy" id="1181884"/>
    <lineage>
        <taxon>Bacteria</taxon>
        <taxon>Bacillati</taxon>
        <taxon>Actinomycetota</taxon>
        <taxon>Actinomycetes</taxon>
        <taxon>Geodermatophilales</taxon>
        <taxon>Geodermatophilaceae</taxon>
        <taxon>Modestobacter</taxon>
    </lineage>
</organism>